<keyword evidence="1" id="KW-0732">Signal</keyword>
<evidence type="ECO:0000313" key="3">
    <source>
        <dbReference type="EMBL" id="RSL91090.1"/>
    </source>
</evidence>
<keyword evidence="4" id="KW-1185">Reference proteome</keyword>
<dbReference type="PANTHER" id="PTHR35186:SF4">
    <property type="entry name" value="PRION-INHIBITION AND PROPAGATION HELO DOMAIN-CONTAINING PROTEIN"/>
    <property type="match status" value="1"/>
</dbReference>
<dbReference type="PANTHER" id="PTHR35186">
    <property type="entry name" value="ANK_REP_REGION DOMAIN-CONTAINING PROTEIN"/>
    <property type="match status" value="1"/>
</dbReference>
<feature type="signal peptide" evidence="1">
    <location>
        <begin position="1"/>
        <end position="20"/>
    </location>
</feature>
<dbReference type="AlphaFoldDB" id="A0A428SMQ2"/>
<dbReference type="EMBL" id="NIZV01000415">
    <property type="protein sequence ID" value="RSL91090.1"/>
    <property type="molecule type" value="Genomic_DNA"/>
</dbReference>
<proteinExistence type="predicted"/>
<dbReference type="InterPro" id="IPR056002">
    <property type="entry name" value="DUF7580"/>
</dbReference>
<dbReference type="Pfam" id="PF24476">
    <property type="entry name" value="DUF7580"/>
    <property type="match status" value="1"/>
</dbReference>
<sequence length="560" mass="63132">MSGFEVAGVVLGALPLVINALSAYRQNRGKVAVWRKFRGLLDDLLHQLKTQKRNFYFDILELLREARVPEVLEDLDPTEDKCVEILRDARAGTQVEDYLGHLYEPFLEILGCYEKCLKEIASGLNNLARPENVPKDDLVAIIDAAKSTSGFRSFKAKMRFSMNKEGLDTLVKGLGTERYSLGKLVKRVKSKREWEAREPTGSSATLAWNFAKVTKSATVLYRAACKCWTCDQHGLHTILLRLDHRIRTDSNEKGRDSLIEFGLCLPIEEDILQEIEVAAHSVDHWQAFVTNQTRTTPIGSLSVPAITVTASQESNPSCIRVQRICCNAHKARKLGRILSLRLTSDALELSGEDKPHQPYNNSTTLADFLRDTPKDEDARMGLMPRTVLALNVVSSILQLRPTAWCNTPWTSTTIKFPTKEDNGSLITICTPYVEQDFDASMLQSHALTSSLDTQAIKSTMLELAILLLEILHHKSLESWAKIHDQGDMRSDGERMLGAKRWLEMSTARLLPHHLKAVEGCLEYCVKSNLAWDKSFQNGYCENVLEWTLRLEGVRNDVIYC</sequence>
<evidence type="ECO:0000313" key="4">
    <source>
        <dbReference type="Proteomes" id="UP000288429"/>
    </source>
</evidence>
<feature type="domain" description="DUF7580" evidence="2">
    <location>
        <begin position="209"/>
        <end position="525"/>
    </location>
</feature>
<organism evidence="3 4">
    <name type="scientific">Fusarium ambrosium</name>
    <dbReference type="NCBI Taxonomy" id="131363"/>
    <lineage>
        <taxon>Eukaryota</taxon>
        <taxon>Fungi</taxon>
        <taxon>Dikarya</taxon>
        <taxon>Ascomycota</taxon>
        <taxon>Pezizomycotina</taxon>
        <taxon>Sordariomycetes</taxon>
        <taxon>Hypocreomycetidae</taxon>
        <taxon>Hypocreales</taxon>
        <taxon>Nectriaceae</taxon>
        <taxon>Fusarium</taxon>
        <taxon>Fusarium solani species complex</taxon>
    </lineage>
</organism>
<name>A0A428SMQ2_9HYPO</name>
<feature type="chain" id="PRO_5019326155" description="DUF7580 domain-containing protein" evidence="1">
    <location>
        <begin position="21"/>
        <end position="560"/>
    </location>
</feature>
<accession>A0A428SMQ2</accession>
<protein>
    <recommendedName>
        <fullName evidence="2">DUF7580 domain-containing protein</fullName>
    </recommendedName>
</protein>
<reference evidence="3 4" key="1">
    <citation type="submission" date="2017-06" db="EMBL/GenBank/DDBJ databases">
        <title>Cmopartive genomic analysis of Ambrosia Fusariam Clade fungi.</title>
        <authorList>
            <person name="Stajich J.E."/>
            <person name="Carrillo J."/>
            <person name="Kijimoto T."/>
            <person name="Eskalen A."/>
            <person name="O'Donnell K."/>
            <person name="Kasson M."/>
        </authorList>
    </citation>
    <scope>NUCLEOTIDE SEQUENCE [LARGE SCALE GENOMIC DNA]</scope>
    <source>
        <strain evidence="3 4">NRRL 20438</strain>
    </source>
</reference>
<gene>
    <name evidence="3" type="ORF">CDV31_015542</name>
</gene>
<dbReference type="Proteomes" id="UP000288429">
    <property type="component" value="Unassembled WGS sequence"/>
</dbReference>
<evidence type="ECO:0000256" key="1">
    <source>
        <dbReference type="SAM" id="SignalP"/>
    </source>
</evidence>
<comment type="caution">
    <text evidence="3">The sequence shown here is derived from an EMBL/GenBank/DDBJ whole genome shotgun (WGS) entry which is preliminary data.</text>
</comment>
<evidence type="ECO:0000259" key="2">
    <source>
        <dbReference type="Pfam" id="PF24476"/>
    </source>
</evidence>